<dbReference type="InterPro" id="IPR018649">
    <property type="entry name" value="SHOCT"/>
</dbReference>
<proteinExistence type="predicted"/>
<reference evidence="2 3" key="1">
    <citation type="journal article" date="2017" name="Front. Microbiol.">
        <title>Genome Sequence of Desulfurella amilsii Strain TR1 and Comparative Genomics of Desulfurellaceae Family.</title>
        <authorList>
            <person name="Florentino A.P."/>
            <person name="Stams A.J."/>
            <person name="Sanchez-Andrea I."/>
        </authorList>
    </citation>
    <scope>NUCLEOTIDE SEQUENCE [LARGE SCALE GENOMIC DNA]</scope>
    <source>
        <strain evidence="2 3">TR1</strain>
    </source>
</reference>
<evidence type="ECO:0000313" key="3">
    <source>
        <dbReference type="Proteomes" id="UP000194141"/>
    </source>
</evidence>
<keyword evidence="3" id="KW-1185">Reference proteome</keyword>
<dbReference type="EMBL" id="MDSU01000018">
    <property type="protein sequence ID" value="OSS41499.1"/>
    <property type="molecule type" value="Genomic_DNA"/>
</dbReference>
<feature type="domain" description="SHOCT" evidence="1">
    <location>
        <begin position="37"/>
        <end position="63"/>
    </location>
</feature>
<gene>
    <name evidence="2" type="ORF">DESAMIL20_1052</name>
</gene>
<evidence type="ECO:0000313" key="2">
    <source>
        <dbReference type="EMBL" id="OSS41499.1"/>
    </source>
</evidence>
<name>A0A1X4XVD8_9BACT</name>
<comment type="caution">
    <text evidence="2">The sequence shown here is derived from an EMBL/GenBank/DDBJ whole genome shotgun (WGS) entry which is preliminary data.</text>
</comment>
<protein>
    <recommendedName>
        <fullName evidence="1">SHOCT domain-containing protein</fullName>
    </recommendedName>
</protein>
<accession>A0A1X4XVD8</accession>
<sequence>MMFVFFFIVIAALFFAIRWILGYSGCGVSHTLKNNNDALEILKIRYAKGEITKDEFEEIKKHL</sequence>
<dbReference type="AlphaFoldDB" id="A0A1X4XVD8"/>
<dbReference type="STRING" id="1562698.DESAMIL20_1052"/>
<dbReference type="Pfam" id="PF09851">
    <property type="entry name" value="SHOCT"/>
    <property type="match status" value="1"/>
</dbReference>
<organism evidence="2 3">
    <name type="scientific">Desulfurella amilsii</name>
    <dbReference type="NCBI Taxonomy" id="1562698"/>
    <lineage>
        <taxon>Bacteria</taxon>
        <taxon>Pseudomonadati</taxon>
        <taxon>Campylobacterota</taxon>
        <taxon>Desulfurellia</taxon>
        <taxon>Desulfurellales</taxon>
        <taxon>Desulfurellaceae</taxon>
        <taxon>Desulfurella</taxon>
    </lineage>
</organism>
<evidence type="ECO:0000259" key="1">
    <source>
        <dbReference type="Pfam" id="PF09851"/>
    </source>
</evidence>
<dbReference type="Proteomes" id="UP000194141">
    <property type="component" value="Unassembled WGS sequence"/>
</dbReference>